<keyword evidence="2" id="KW-1185">Reference proteome</keyword>
<comment type="caution">
    <text evidence="1">The sequence shown here is derived from an EMBL/GenBank/DDBJ whole genome shotgun (WGS) entry which is preliminary data.</text>
</comment>
<protein>
    <submittedName>
        <fullName evidence="1">Uncharacterized protein</fullName>
    </submittedName>
</protein>
<evidence type="ECO:0000313" key="1">
    <source>
        <dbReference type="EMBL" id="KAH0569426.1"/>
    </source>
</evidence>
<accession>A0A9P8LJR3</accession>
<name>A0A9P8LJR3_9EUKA</name>
<proteinExistence type="predicted"/>
<dbReference type="KEGG" id="ssao:94302394"/>
<dbReference type="AlphaFoldDB" id="A0A9P8LJR3"/>
<evidence type="ECO:0000313" key="2">
    <source>
        <dbReference type="Proteomes" id="UP000018208"/>
    </source>
</evidence>
<dbReference type="EMBL" id="AUWU02000009">
    <property type="protein sequence ID" value="KAH0569426.1"/>
    <property type="molecule type" value="Genomic_DNA"/>
</dbReference>
<dbReference type="GeneID" id="94302394"/>
<dbReference type="RefSeq" id="XP_067760199.1">
    <property type="nucleotide sequence ID" value="XM_067912142.1"/>
</dbReference>
<gene>
    <name evidence="1" type="ORF">SS50377_28371</name>
</gene>
<sequence length="515" mass="60623">MEICDQPTFVDGKLTLILDFANKTLDLTSITIPKCVQVCIQKKCQHQLFFEQPNNIISLEVQGIFPKNFDTIKFLKLEYLKICDLNIDFINIPKSLSKLELIDVVIKNLYQTDSQIHTVVLNNIKSNIQPLFDNVSSLSNLRNLCLVNLQHQEFLVDIPTQIDQILIQDCQFSSVNVQINYIEQDKCIEFQNCQFQNVILNCLFDKINIFNSNIILFQATFQSQLKELTISFSSDFDQINENYIEQLINMLQQMKQLIKLSLFDFQFQNILVVPESVQFLVMKNLILQDISITSDSFQHIVLDNVRFLCSKTLVQIYKTASLSRKLEYLIIKHTTLQQESQVLVFSSNIINFIKLENQNIYQLLIPKLCKILKLKNNQIPIIRFCNHNCVSLTLSGCLQDYKHLYHLLFYATDLQKVQFDNLLIQRFFYRTSIQILKFNQVTIKNISFVQNYDYFNIKIQEKIKKFIQFQDIENYQNLLKNPHKLQINNNIKFYAQKQVLKQKILQIIFPDIDQI</sequence>
<organism evidence="1 2">
    <name type="scientific">Spironucleus salmonicida</name>
    <dbReference type="NCBI Taxonomy" id="348837"/>
    <lineage>
        <taxon>Eukaryota</taxon>
        <taxon>Metamonada</taxon>
        <taxon>Diplomonadida</taxon>
        <taxon>Hexamitidae</taxon>
        <taxon>Hexamitinae</taxon>
        <taxon>Spironucleus</taxon>
    </lineage>
</organism>
<dbReference type="Proteomes" id="UP000018208">
    <property type="component" value="Unassembled WGS sequence"/>
</dbReference>
<reference evidence="1 2" key="1">
    <citation type="journal article" date="2014" name="PLoS Genet.">
        <title>The Genome of Spironucleus salmonicida Highlights a Fish Pathogen Adapted to Fluctuating Environments.</title>
        <authorList>
            <person name="Xu F."/>
            <person name="Jerlstrom-Hultqvist J."/>
            <person name="Einarsson E."/>
            <person name="Astvaldsson A."/>
            <person name="Svard S.G."/>
            <person name="Andersson J.O."/>
        </authorList>
    </citation>
    <scope>NUCLEOTIDE SEQUENCE [LARGE SCALE GENOMIC DNA]</scope>
    <source>
        <strain evidence="1 2">ATCC 50377</strain>
    </source>
</reference>